<sequence>MSHLRSRDYERMLDLAVAVLESHEPEALQHLVAAHLLETFGCGTVILAKFDVTSPVGRGSGADGWAPTSIGPAVDALVLRRARQRHPLVGYLAAGGRRPVTMDRICDGWRNTRCYSEARHDFGTTRQLGIPLPGDGTVMRAVSLGRKGRDFSARELAFAARIQPLLLGAENHIQELGRLRRAAAQGGGGGSGGVREAVVGGVGGLAPAAEHGLTPRERTVLGLVAQGLTAEVIGRRLTISPHTVNRHLEKIYRKLGTNNRVSTVVQARRVGLVP</sequence>
<feature type="domain" description="HTH luxR-type" evidence="4">
    <location>
        <begin position="206"/>
        <end position="271"/>
    </location>
</feature>
<dbReference type="InterPro" id="IPR036388">
    <property type="entry name" value="WH-like_DNA-bd_sf"/>
</dbReference>
<dbReference type="OrthoDB" id="3178272at2"/>
<organism evidence="5 6">
    <name type="scientific">Streptomyces albireticuli</name>
    <dbReference type="NCBI Taxonomy" id="1940"/>
    <lineage>
        <taxon>Bacteria</taxon>
        <taxon>Bacillati</taxon>
        <taxon>Actinomycetota</taxon>
        <taxon>Actinomycetes</taxon>
        <taxon>Kitasatosporales</taxon>
        <taxon>Streptomycetaceae</taxon>
        <taxon>Streptomyces</taxon>
    </lineage>
</organism>
<dbReference type="Proteomes" id="UP000195755">
    <property type="component" value="Chromosome"/>
</dbReference>
<protein>
    <recommendedName>
        <fullName evidence="4">HTH luxR-type domain-containing protein</fullName>
    </recommendedName>
</protein>
<evidence type="ECO:0000256" key="2">
    <source>
        <dbReference type="ARBA" id="ARBA00023125"/>
    </source>
</evidence>
<keyword evidence="1" id="KW-0805">Transcription regulation</keyword>
<evidence type="ECO:0000256" key="1">
    <source>
        <dbReference type="ARBA" id="ARBA00023015"/>
    </source>
</evidence>
<evidence type="ECO:0000256" key="3">
    <source>
        <dbReference type="ARBA" id="ARBA00023163"/>
    </source>
</evidence>
<evidence type="ECO:0000313" key="6">
    <source>
        <dbReference type="Proteomes" id="UP000195755"/>
    </source>
</evidence>
<dbReference type="PRINTS" id="PR00038">
    <property type="entry name" value="HTHLUXR"/>
</dbReference>
<dbReference type="CDD" id="cd06170">
    <property type="entry name" value="LuxR_C_like"/>
    <property type="match status" value="1"/>
</dbReference>
<keyword evidence="3" id="KW-0804">Transcription</keyword>
<dbReference type="GO" id="GO:0003677">
    <property type="term" value="F:DNA binding"/>
    <property type="evidence" value="ECO:0007669"/>
    <property type="project" value="UniProtKB-KW"/>
</dbReference>
<dbReference type="SMART" id="SM00421">
    <property type="entry name" value="HTH_LUXR"/>
    <property type="match status" value="1"/>
</dbReference>
<dbReference type="Gene3D" id="1.10.10.10">
    <property type="entry name" value="Winged helix-like DNA-binding domain superfamily/Winged helix DNA-binding domain"/>
    <property type="match status" value="1"/>
</dbReference>
<evidence type="ECO:0000313" key="5">
    <source>
        <dbReference type="EMBL" id="ARZ70182.1"/>
    </source>
</evidence>
<dbReference type="SUPFAM" id="SSF46894">
    <property type="entry name" value="C-terminal effector domain of the bipartite response regulators"/>
    <property type="match status" value="1"/>
</dbReference>
<dbReference type="InterPro" id="IPR016032">
    <property type="entry name" value="Sig_transdc_resp-reg_C-effctor"/>
</dbReference>
<reference evidence="5 6" key="1">
    <citation type="submission" date="2017-06" db="EMBL/GenBank/DDBJ databases">
        <title>Streptomyces albireticuli Genome sequencing and assembly.</title>
        <authorList>
            <person name="Wang Y."/>
            <person name="Du B."/>
            <person name="Ding Y."/>
            <person name="Liu H."/>
            <person name="Hou Q."/>
            <person name="Liu K."/>
            <person name="Yao L."/>
            <person name="Wang C."/>
        </authorList>
    </citation>
    <scope>NUCLEOTIDE SEQUENCE [LARGE SCALE GENOMIC DNA]</scope>
    <source>
        <strain evidence="5 6">MDJK11</strain>
    </source>
</reference>
<proteinExistence type="predicted"/>
<dbReference type="InterPro" id="IPR000792">
    <property type="entry name" value="Tscrpt_reg_LuxR_C"/>
</dbReference>
<dbReference type="EMBL" id="CP021744">
    <property type="protein sequence ID" value="ARZ70182.1"/>
    <property type="molecule type" value="Genomic_DNA"/>
</dbReference>
<keyword evidence="2" id="KW-0238">DNA-binding</keyword>
<dbReference type="Pfam" id="PF00196">
    <property type="entry name" value="GerE"/>
    <property type="match status" value="1"/>
</dbReference>
<name>A0A1Z2L7B5_9ACTN</name>
<dbReference type="PANTHER" id="PTHR44688">
    <property type="entry name" value="DNA-BINDING TRANSCRIPTIONAL ACTIVATOR DEVR_DOSR"/>
    <property type="match status" value="1"/>
</dbReference>
<dbReference type="AlphaFoldDB" id="A0A1Z2L7B5"/>
<dbReference type="PANTHER" id="PTHR44688:SF16">
    <property type="entry name" value="DNA-BINDING TRANSCRIPTIONAL ACTIVATOR DEVR_DOSR"/>
    <property type="match status" value="1"/>
</dbReference>
<evidence type="ECO:0000259" key="4">
    <source>
        <dbReference type="PROSITE" id="PS50043"/>
    </source>
</evidence>
<dbReference type="PROSITE" id="PS50043">
    <property type="entry name" value="HTH_LUXR_2"/>
    <property type="match status" value="1"/>
</dbReference>
<dbReference type="GO" id="GO:0006355">
    <property type="term" value="P:regulation of DNA-templated transcription"/>
    <property type="evidence" value="ECO:0007669"/>
    <property type="project" value="InterPro"/>
</dbReference>
<dbReference type="KEGG" id="salj:SMD11_4585"/>
<gene>
    <name evidence="5" type="ORF">SMD11_4585</name>
</gene>
<accession>A0A1Z2L7B5</accession>
<dbReference type="RefSeq" id="WP_087928177.1">
    <property type="nucleotide sequence ID" value="NZ_CP021744.1"/>
</dbReference>